<dbReference type="Proteomes" id="UP000599578">
    <property type="component" value="Unassembled WGS sequence"/>
</dbReference>
<dbReference type="PANTHER" id="PTHR30399">
    <property type="entry name" value="UNCHARACTERIZED PROTEIN YGJP"/>
    <property type="match status" value="1"/>
</dbReference>
<dbReference type="InterPro" id="IPR002725">
    <property type="entry name" value="YgjP-like_metallopeptidase"/>
</dbReference>
<gene>
    <name evidence="2" type="ORF">GCM10011348_07690</name>
</gene>
<feature type="domain" description="YgjP-like metallopeptidase" evidence="1">
    <location>
        <begin position="2"/>
        <end position="56"/>
    </location>
</feature>
<dbReference type="Gene3D" id="3.30.2010.10">
    <property type="entry name" value="Metalloproteases ('zincins'), catalytic domain"/>
    <property type="match status" value="1"/>
</dbReference>
<dbReference type="Pfam" id="PF01863">
    <property type="entry name" value="YgjP-like"/>
    <property type="match status" value="1"/>
</dbReference>
<name>A0A917ZAL4_9GAMM</name>
<reference evidence="2 3" key="1">
    <citation type="journal article" date="2014" name="Int. J. Syst. Evol. Microbiol.">
        <title>Complete genome sequence of Corynebacterium casei LMG S-19264T (=DSM 44701T), isolated from a smear-ripened cheese.</title>
        <authorList>
            <consortium name="US DOE Joint Genome Institute (JGI-PGF)"/>
            <person name="Walter F."/>
            <person name="Albersmeier A."/>
            <person name="Kalinowski J."/>
            <person name="Ruckert C."/>
        </authorList>
    </citation>
    <scope>NUCLEOTIDE SEQUENCE [LARGE SCALE GENOMIC DNA]</scope>
    <source>
        <strain evidence="2 3">CGMCC 1.7286</strain>
    </source>
</reference>
<evidence type="ECO:0000313" key="3">
    <source>
        <dbReference type="Proteomes" id="UP000599578"/>
    </source>
</evidence>
<dbReference type="PANTHER" id="PTHR30399:SF1">
    <property type="entry name" value="UTP PYROPHOSPHATASE"/>
    <property type="match status" value="1"/>
</dbReference>
<comment type="caution">
    <text evidence="2">The sequence shown here is derived from an EMBL/GenBank/DDBJ whole genome shotgun (WGS) entry which is preliminary data.</text>
</comment>
<sequence>MYFHWKTILLPARIAEYVVMHEPVHLYGPNHSVEFWHRLERAMPVYDERKLWLARHGMDVDGL</sequence>
<dbReference type="InterPro" id="IPR053136">
    <property type="entry name" value="UTP_pyrophosphatase-like"/>
</dbReference>
<evidence type="ECO:0000259" key="1">
    <source>
        <dbReference type="Pfam" id="PF01863"/>
    </source>
</evidence>
<dbReference type="EMBL" id="BMLT01000002">
    <property type="protein sequence ID" value="GGO77650.1"/>
    <property type="molecule type" value="Genomic_DNA"/>
</dbReference>
<protein>
    <recommendedName>
        <fullName evidence="1">YgjP-like metallopeptidase domain-containing protein</fullName>
    </recommendedName>
</protein>
<accession>A0A917ZAL4</accession>
<proteinExistence type="predicted"/>
<dbReference type="AlphaFoldDB" id="A0A917ZAL4"/>
<dbReference type="CDD" id="cd07344">
    <property type="entry name" value="M48_yhfN_like"/>
    <property type="match status" value="1"/>
</dbReference>
<organism evidence="2 3">
    <name type="scientific">Marinobacterium nitratireducens</name>
    <dbReference type="NCBI Taxonomy" id="518897"/>
    <lineage>
        <taxon>Bacteria</taxon>
        <taxon>Pseudomonadati</taxon>
        <taxon>Pseudomonadota</taxon>
        <taxon>Gammaproteobacteria</taxon>
        <taxon>Oceanospirillales</taxon>
        <taxon>Oceanospirillaceae</taxon>
        <taxon>Marinobacterium</taxon>
    </lineage>
</organism>
<keyword evidence="3" id="KW-1185">Reference proteome</keyword>
<evidence type="ECO:0000313" key="2">
    <source>
        <dbReference type="EMBL" id="GGO77650.1"/>
    </source>
</evidence>